<dbReference type="RefSeq" id="WP_144341330.1">
    <property type="nucleotide sequence ID" value="NZ_VMBP01000001.1"/>
</dbReference>
<dbReference type="Proteomes" id="UP000315321">
    <property type="component" value="Unassembled WGS sequence"/>
</dbReference>
<reference evidence="2 3" key="1">
    <citation type="submission" date="2019-07" db="EMBL/GenBank/DDBJ databases">
        <authorList>
            <person name="Grouzdev D.S."/>
        </authorList>
    </citation>
    <scope>NUCLEOTIDE SEQUENCE [LARGE SCALE GENOMIC DNA]</scope>
    <source>
        <strain evidence="2 3">3C</strain>
    </source>
</reference>
<gene>
    <name evidence="2" type="ORF">FO470_02455</name>
</gene>
<accession>A0ABY3DV10</accession>
<proteinExistence type="predicted"/>
<comment type="caution">
    <text evidence="2">The sequence shown here is derived from an EMBL/GenBank/DDBJ whole genome shotgun (WGS) entry which is preliminary data.</text>
</comment>
<feature type="region of interest" description="Disordered" evidence="1">
    <location>
        <begin position="171"/>
        <end position="200"/>
    </location>
</feature>
<keyword evidence="3" id="KW-1185">Reference proteome</keyword>
<sequence length="264" mass="28481">MEQRVRSPRYPSISLDSAESLIQKLFNGDGMNTVDREVAVEHMGYKSLNGASAQILGSLAQYGLLENMGKGQVRLTSLALDIILPENSDKRAEALRQAAFTPKLFAELAERFATSTPSESNLRAYLVRQQFQPSALKAVTSAYLQTCDYLEHESLSSARATGTALAVSAANSRTAEPTDEGQMPRPVSKASPVGIGEPMGEGRREVFGLEEGEVVMTLPARLSLDSIDEIEAWLSIVTKKLRRIAMSASSAKPGSSHSSGDIFS</sequence>
<dbReference type="EMBL" id="VMBP01000001">
    <property type="protein sequence ID" value="TSJ64173.1"/>
    <property type="molecule type" value="Genomic_DNA"/>
</dbReference>
<evidence type="ECO:0000313" key="2">
    <source>
        <dbReference type="EMBL" id="TSJ64173.1"/>
    </source>
</evidence>
<evidence type="ECO:0000256" key="1">
    <source>
        <dbReference type="SAM" id="MobiDB-lite"/>
    </source>
</evidence>
<evidence type="ECO:0008006" key="4">
    <source>
        <dbReference type="Google" id="ProtNLM"/>
    </source>
</evidence>
<evidence type="ECO:0000313" key="3">
    <source>
        <dbReference type="Proteomes" id="UP000315321"/>
    </source>
</evidence>
<organism evidence="2 3">
    <name type="scientific">Ancylobacter moscoviensis</name>
    <dbReference type="NCBI Taxonomy" id="2597768"/>
    <lineage>
        <taxon>Bacteria</taxon>
        <taxon>Pseudomonadati</taxon>
        <taxon>Pseudomonadota</taxon>
        <taxon>Alphaproteobacteria</taxon>
        <taxon>Hyphomicrobiales</taxon>
        <taxon>Xanthobacteraceae</taxon>
        <taxon>Ancylobacter</taxon>
    </lineage>
</organism>
<name>A0ABY3DV10_9HYPH</name>
<protein>
    <recommendedName>
        <fullName evidence="4">DUF5343 domain-containing protein</fullName>
    </recommendedName>
</protein>